<evidence type="ECO:0000313" key="2">
    <source>
        <dbReference type="EMBL" id="CDQ78148.1"/>
    </source>
</evidence>
<organism evidence="2 3">
    <name type="scientific">Oncorhynchus mykiss</name>
    <name type="common">Rainbow trout</name>
    <name type="synonym">Salmo gairdneri</name>
    <dbReference type="NCBI Taxonomy" id="8022"/>
    <lineage>
        <taxon>Eukaryota</taxon>
        <taxon>Metazoa</taxon>
        <taxon>Chordata</taxon>
        <taxon>Craniata</taxon>
        <taxon>Vertebrata</taxon>
        <taxon>Euteleostomi</taxon>
        <taxon>Actinopterygii</taxon>
        <taxon>Neopterygii</taxon>
        <taxon>Teleostei</taxon>
        <taxon>Protacanthopterygii</taxon>
        <taxon>Salmoniformes</taxon>
        <taxon>Salmonidae</taxon>
        <taxon>Salmoninae</taxon>
        <taxon>Oncorhynchus</taxon>
    </lineage>
</organism>
<feature type="transmembrane region" description="Helical" evidence="1">
    <location>
        <begin position="27"/>
        <end position="50"/>
    </location>
</feature>
<dbReference type="EMBL" id="FR905294">
    <property type="protein sequence ID" value="CDQ78148.1"/>
    <property type="molecule type" value="Genomic_DNA"/>
</dbReference>
<accession>A0A060XET4</accession>
<dbReference type="Proteomes" id="UP000193380">
    <property type="component" value="Unassembled WGS sequence"/>
</dbReference>
<keyword evidence="1" id="KW-1133">Transmembrane helix</keyword>
<name>A0A060XET4_ONCMY</name>
<protein>
    <submittedName>
        <fullName evidence="2">Uncharacterized protein</fullName>
    </submittedName>
</protein>
<sequence length="153" mass="17125">MWCGGECVIPINLRGLVVLVKVSVLRVIFLDFIFTALVLTSPLVHITMFIQPYNSLRNQVNIEVKSRSEQRFCFSSHVRNHVRVFRLFAETTLALLLSYCPGMDVTPEYTHSSLAGGSVPYPTLCSSSSMMKYILRQNSGGKCSATMENKLLS</sequence>
<evidence type="ECO:0000256" key="1">
    <source>
        <dbReference type="SAM" id="Phobius"/>
    </source>
</evidence>
<reference evidence="2" key="2">
    <citation type="submission" date="2014-03" db="EMBL/GenBank/DDBJ databases">
        <authorList>
            <person name="Genoscope - CEA"/>
        </authorList>
    </citation>
    <scope>NUCLEOTIDE SEQUENCE</scope>
</reference>
<gene>
    <name evidence="2" type="ORF">GSONMT00000690001</name>
</gene>
<dbReference type="AlphaFoldDB" id="A0A060XET4"/>
<keyword evidence="1" id="KW-0812">Transmembrane</keyword>
<reference evidence="2" key="1">
    <citation type="journal article" date="2014" name="Nat. Commun.">
        <title>The rainbow trout genome provides novel insights into evolution after whole-genome duplication in vertebrates.</title>
        <authorList>
            <person name="Berthelot C."/>
            <person name="Brunet F."/>
            <person name="Chalopin D."/>
            <person name="Juanchich A."/>
            <person name="Bernard M."/>
            <person name="Noel B."/>
            <person name="Bento P."/>
            <person name="Da Silva C."/>
            <person name="Labadie K."/>
            <person name="Alberti A."/>
            <person name="Aury J.M."/>
            <person name="Louis A."/>
            <person name="Dehais P."/>
            <person name="Bardou P."/>
            <person name="Montfort J."/>
            <person name="Klopp C."/>
            <person name="Cabau C."/>
            <person name="Gaspin C."/>
            <person name="Thorgaard G.H."/>
            <person name="Boussaha M."/>
            <person name="Quillet E."/>
            <person name="Guyomard R."/>
            <person name="Galiana D."/>
            <person name="Bobe J."/>
            <person name="Volff J.N."/>
            <person name="Genet C."/>
            <person name="Wincker P."/>
            <person name="Jaillon O."/>
            <person name="Roest Crollius H."/>
            <person name="Guiguen Y."/>
        </authorList>
    </citation>
    <scope>NUCLEOTIDE SEQUENCE [LARGE SCALE GENOMIC DNA]</scope>
</reference>
<evidence type="ECO:0000313" key="3">
    <source>
        <dbReference type="Proteomes" id="UP000193380"/>
    </source>
</evidence>
<proteinExistence type="predicted"/>
<dbReference type="Gene3D" id="1.20.1110.10">
    <property type="entry name" value="Calcium-transporting ATPase, transmembrane domain"/>
    <property type="match status" value="1"/>
</dbReference>
<keyword evidence="1" id="KW-0472">Membrane</keyword>
<dbReference type="PaxDb" id="8022-A0A060XET4"/>